<name>A0A177AQL6_9BILA</name>
<evidence type="ECO:0000259" key="1">
    <source>
        <dbReference type="Pfam" id="PF16087"/>
    </source>
</evidence>
<proteinExistence type="predicted"/>
<evidence type="ECO:0000313" key="2">
    <source>
        <dbReference type="EMBL" id="OAF63701.1"/>
    </source>
</evidence>
<accession>A0A177AQL6</accession>
<dbReference type="Proteomes" id="UP000078046">
    <property type="component" value="Unassembled WGS sequence"/>
</dbReference>
<dbReference type="EMBL" id="LWCA01002765">
    <property type="protein sequence ID" value="OAF63701.1"/>
    <property type="molecule type" value="Genomic_DNA"/>
</dbReference>
<evidence type="ECO:0000313" key="3">
    <source>
        <dbReference type="Proteomes" id="UP000078046"/>
    </source>
</evidence>
<keyword evidence="3" id="KW-1185">Reference proteome</keyword>
<gene>
    <name evidence="2" type="ORF">A3Q56_08593</name>
</gene>
<dbReference type="AlphaFoldDB" id="A0A177AQL6"/>
<dbReference type="Pfam" id="PF16087">
    <property type="entry name" value="DUF4817"/>
    <property type="match status" value="1"/>
</dbReference>
<dbReference type="InterPro" id="IPR032135">
    <property type="entry name" value="DUF4817"/>
</dbReference>
<dbReference type="OrthoDB" id="7998423at2759"/>
<comment type="caution">
    <text evidence="2">The sequence shown here is derived from an EMBL/GenBank/DDBJ whole genome shotgun (WGS) entry which is preliminary data.</text>
</comment>
<reference evidence="2 3" key="1">
    <citation type="submission" date="2016-04" db="EMBL/GenBank/DDBJ databases">
        <title>The genome of Intoshia linei affirms orthonectids as highly simplified spiralians.</title>
        <authorList>
            <person name="Mikhailov K.V."/>
            <person name="Slusarev G.S."/>
            <person name="Nikitin M.A."/>
            <person name="Logacheva M.D."/>
            <person name="Penin A."/>
            <person name="Aleoshin V."/>
            <person name="Panchin Y.V."/>
        </authorList>
    </citation>
    <scope>NUCLEOTIDE SEQUENCE [LARGE SCALE GENOMIC DNA]</scope>
    <source>
        <strain evidence="2">Intl2013</strain>
        <tissue evidence="2">Whole animal</tissue>
    </source>
</reference>
<feature type="domain" description="DUF4817" evidence="1">
    <location>
        <begin position="3"/>
        <end position="55"/>
    </location>
</feature>
<protein>
    <recommendedName>
        <fullName evidence="1">DUF4817 domain-containing protein</fullName>
    </recommendedName>
</protein>
<sequence length="74" mass="8176">MTKKQHIAAVKHYYKSGENGDEASRRLANQFGIPPPQGRNITCVIKKFEETGSVADIQRLGSYTPKSSKIISTP</sequence>
<organism evidence="2 3">
    <name type="scientific">Intoshia linei</name>
    <dbReference type="NCBI Taxonomy" id="1819745"/>
    <lineage>
        <taxon>Eukaryota</taxon>
        <taxon>Metazoa</taxon>
        <taxon>Spiralia</taxon>
        <taxon>Lophotrochozoa</taxon>
        <taxon>Mesozoa</taxon>
        <taxon>Orthonectida</taxon>
        <taxon>Rhopaluridae</taxon>
        <taxon>Intoshia</taxon>
    </lineage>
</organism>